<proteinExistence type="predicted"/>
<sequence length="187" mass="20901">MSAREPGVPLLVDSGSRGHVHIDCYVRSAIPTGVSEQITTLVERLRTLRECGCVDEVDVSRWPPRHSVAAETEPTCDELVAEFERWADRHGYSLEPGFRRRTVPPSPLGVDAEARERVRVPLVALALYEEDGDAEVLRGVVPCTELSYTDDECTYTVDEWLATVETRALDEPVRSSQIDRKPLLEGQ</sequence>
<dbReference type="AlphaFoldDB" id="A0A9Q4KZT4"/>
<protein>
    <submittedName>
        <fullName evidence="1">Uncharacterized protein</fullName>
    </submittedName>
</protein>
<organism evidence="1 2">
    <name type="scientific">Natrinema salsiterrestre</name>
    <dbReference type="NCBI Taxonomy" id="2950540"/>
    <lineage>
        <taxon>Archaea</taxon>
        <taxon>Methanobacteriati</taxon>
        <taxon>Methanobacteriota</taxon>
        <taxon>Stenosarchaea group</taxon>
        <taxon>Halobacteria</taxon>
        <taxon>Halobacteriales</taxon>
        <taxon>Natrialbaceae</taxon>
        <taxon>Natrinema</taxon>
    </lineage>
</organism>
<evidence type="ECO:0000313" key="2">
    <source>
        <dbReference type="Proteomes" id="UP001154061"/>
    </source>
</evidence>
<evidence type="ECO:0000313" key="1">
    <source>
        <dbReference type="EMBL" id="MDF9744619.1"/>
    </source>
</evidence>
<keyword evidence="2" id="KW-1185">Reference proteome</keyword>
<dbReference type="RefSeq" id="WP_277520106.1">
    <property type="nucleotide sequence ID" value="NZ_JAMQOT010000001.1"/>
</dbReference>
<comment type="caution">
    <text evidence="1">The sequence shown here is derived from an EMBL/GenBank/DDBJ whole genome shotgun (WGS) entry which is preliminary data.</text>
</comment>
<name>A0A9Q4KZT4_9EURY</name>
<gene>
    <name evidence="1" type="ORF">NDI89_03380</name>
</gene>
<dbReference type="InterPro" id="IPR046783">
    <property type="entry name" value="HTH_63"/>
</dbReference>
<dbReference type="EMBL" id="JAMQOT010000001">
    <property type="protein sequence ID" value="MDF9744619.1"/>
    <property type="molecule type" value="Genomic_DNA"/>
</dbReference>
<dbReference type="Proteomes" id="UP001154061">
    <property type="component" value="Unassembled WGS sequence"/>
</dbReference>
<dbReference type="Pfam" id="PF20575">
    <property type="entry name" value="HTH_63"/>
    <property type="match status" value="1"/>
</dbReference>
<accession>A0A9Q4KZT4</accession>
<reference evidence="1" key="1">
    <citation type="submission" date="2022-06" db="EMBL/GenBank/DDBJ databases">
        <title>Natrinema sp. a new haloarchaeum isolate from saline soil.</title>
        <authorList>
            <person name="Strakova D."/>
            <person name="Galisteo C."/>
            <person name="Sanchez-Porro C."/>
            <person name="Ventosa A."/>
        </authorList>
    </citation>
    <scope>NUCLEOTIDE SEQUENCE</scope>
    <source>
        <strain evidence="1">S1CR25-10</strain>
    </source>
</reference>